<dbReference type="AlphaFoldDB" id="A0A1H3IY29"/>
<sequence length="413" mass="45965">MNIWHLSESDLLGGAARAAYRIHRALRASGVDSRMRVMRARSGDPTVRGATTKLEKLVHLGCSELEAAAMRLMRTANPVQHSAAILPSRWPARIARSDVDLVHLHWMGSVMLSVADIARVRRPIVWTLHDMWAFCGAEHYATDDRWQTSYTTGNRPAGEAGPDLNRWTWNRKQRHWTRPIQIVTPSRWLADCVRQSALMADWPVEVIPNALDTEFWSPIDPPAARHLLGLPPTGPLLLFGAYDGAVDPRKGFDLLAEALVRLRGQVPDLRLIVIGQAEPENAPDLGFPVHYCGRLNDDLSLRVIYSAADAMLVPSRQEAFGQTASEALACGTPVIAFDIGGLPDIVEHQRTGYLAQAFDVDDLANGILWVLANTERAALRQQARQRAVERFAYPVIAEQYRQLYKQVLGSIST</sequence>
<dbReference type="Pfam" id="PF00534">
    <property type="entry name" value="Glycos_transf_1"/>
    <property type="match status" value="1"/>
</dbReference>
<dbReference type="Gene3D" id="3.40.50.2000">
    <property type="entry name" value="Glycogen Phosphorylase B"/>
    <property type="match status" value="2"/>
</dbReference>
<proteinExistence type="predicted"/>
<dbReference type="CDD" id="cd03825">
    <property type="entry name" value="GT4_WcaC-like"/>
    <property type="match status" value="1"/>
</dbReference>
<dbReference type="OrthoDB" id="6194329at2"/>
<accession>A0A1H3IY29</accession>
<evidence type="ECO:0000313" key="3">
    <source>
        <dbReference type="EMBL" id="SDY32088.1"/>
    </source>
</evidence>
<name>A0A1H3IY29_ALLWA</name>
<reference evidence="4" key="1">
    <citation type="submission" date="2016-10" db="EMBL/GenBank/DDBJ databases">
        <authorList>
            <person name="Varghese N."/>
            <person name="Submissions S."/>
        </authorList>
    </citation>
    <scope>NUCLEOTIDE SEQUENCE [LARGE SCALE GENOMIC DNA]</scope>
    <source>
        <strain evidence="4">DSM 173</strain>
    </source>
</reference>
<dbReference type="InterPro" id="IPR028098">
    <property type="entry name" value="Glyco_trans_4-like_N"/>
</dbReference>
<dbReference type="EMBL" id="FNOW01000049">
    <property type="protein sequence ID" value="SDY32088.1"/>
    <property type="molecule type" value="Genomic_DNA"/>
</dbReference>
<dbReference type="InterPro" id="IPR001296">
    <property type="entry name" value="Glyco_trans_1"/>
</dbReference>
<keyword evidence="3" id="KW-0808">Transferase</keyword>
<dbReference type="PANTHER" id="PTHR12526">
    <property type="entry name" value="GLYCOSYLTRANSFERASE"/>
    <property type="match status" value="1"/>
</dbReference>
<evidence type="ECO:0000313" key="4">
    <source>
        <dbReference type="Proteomes" id="UP000198672"/>
    </source>
</evidence>
<dbReference type="GO" id="GO:0016757">
    <property type="term" value="F:glycosyltransferase activity"/>
    <property type="evidence" value="ECO:0007669"/>
    <property type="project" value="InterPro"/>
</dbReference>
<dbReference type="GO" id="GO:1901135">
    <property type="term" value="P:carbohydrate derivative metabolic process"/>
    <property type="evidence" value="ECO:0007669"/>
    <property type="project" value="UniProtKB-ARBA"/>
</dbReference>
<dbReference type="RefSeq" id="WP_091335009.1">
    <property type="nucleotide sequence ID" value="NZ_FNOW01000049.1"/>
</dbReference>
<evidence type="ECO:0000259" key="1">
    <source>
        <dbReference type="Pfam" id="PF00534"/>
    </source>
</evidence>
<dbReference type="STRING" id="61595.SAMN05421644_1495"/>
<dbReference type="PANTHER" id="PTHR12526:SF635">
    <property type="entry name" value="GLYCOSYL TRANSFERASE GROUP 1"/>
    <property type="match status" value="1"/>
</dbReference>
<dbReference type="Pfam" id="PF13439">
    <property type="entry name" value="Glyco_transf_4"/>
    <property type="match status" value="1"/>
</dbReference>
<gene>
    <name evidence="3" type="ORF">SAMN05421644_1495</name>
</gene>
<keyword evidence="4" id="KW-1185">Reference proteome</keyword>
<protein>
    <submittedName>
        <fullName evidence="3">Glycosyltransferase involved in cell wall bisynthesis</fullName>
    </submittedName>
</protein>
<evidence type="ECO:0000259" key="2">
    <source>
        <dbReference type="Pfam" id="PF13439"/>
    </source>
</evidence>
<feature type="domain" description="Glycosyltransferase subfamily 4-like N-terminal" evidence="2">
    <location>
        <begin position="13"/>
        <end position="214"/>
    </location>
</feature>
<organism evidence="3 4">
    <name type="scientific">Allochromatium warmingii</name>
    <name type="common">Chromatium warmingii</name>
    <dbReference type="NCBI Taxonomy" id="61595"/>
    <lineage>
        <taxon>Bacteria</taxon>
        <taxon>Pseudomonadati</taxon>
        <taxon>Pseudomonadota</taxon>
        <taxon>Gammaproteobacteria</taxon>
        <taxon>Chromatiales</taxon>
        <taxon>Chromatiaceae</taxon>
        <taxon>Allochromatium</taxon>
    </lineage>
</organism>
<dbReference type="Proteomes" id="UP000198672">
    <property type="component" value="Unassembled WGS sequence"/>
</dbReference>
<dbReference type="SUPFAM" id="SSF53756">
    <property type="entry name" value="UDP-Glycosyltransferase/glycogen phosphorylase"/>
    <property type="match status" value="1"/>
</dbReference>
<feature type="domain" description="Glycosyl transferase family 1" evidence="1">
    <location>
        <begin position="244"/>
        <end position="386"/>
    </location>
</feature>